<evidence type="ECO:0000313" key="3">
    <source>
        <dbReference type="EMBL" id="VDN57563.1"/>
    </source>
</evidence>
<dbReference type="GO" id="GO:0005344">
    <property type="term" value="F:oxygen carrier activity"/>
    <property type="evidence" value="ECO:0007669"/>
    <property type="project" value="UniProtKB-KW"/>
</dbReference>
<evidence type="ECO:0000313" key="5">
    <source>
        <dbReference type="Proteomes" id="UP000274756"/>
    </source>
</evidence>
<keyword evidence="5" id="KW-1185">Reference proteome</keyword>
<dbReference type="OrthoDB" id="5837818at2759"/>
<dbReference type="Pfam" id="PF00042">
    <property type="entry name" value="Globin"/>
    <property type="match status" value="1"/>
</dbReference>
<comment type="similarity">
    <text evidence="1">Belongs to the globin family.</text>
</comment>
<dbReference type="Proteomes" id="UP000274756">
    <property type="component" value="Unassembled WGS sequence"/>
</dbReference>
<proteinExistence type="inferred from homology"/>
<dbReference type="CDD" id="cd01040">
    <property type="entry name" value="Mb-like"/>
    <property type="match status" value="1"/>
</dbReference>
<dbReference type="GO" id="GO:0020037">
    <property type="term" value="F:heme binding"/>
    <property type="evidence" value="ECO:0007669"/>
    <property type="project" value="InterPro"/>
</dbReference>
<keyword evidence="1" id="KW-0408">Iron</keyword>
<dbReference type="EMBL" id="UYYG01001161">
    <property type="protein sequence ID" value="VDN57563.1"/>
    <property type="molecule type" value="Genomic_DNA"/>
</dbReference>
<reference evidence="3 5" key="2">
    <citation type="submission" date="2018-11" db="EMBL/GenBank/DDBJ databases">
        <authorList>
            <consortium name="Pathogen Informatics"/>
        </authorList>
    </citation>
    <scope>NUCLEOTIDE SEQUENCE [LARGE SCALE GENOMIC DNA]</scope>
</reference>
<keyword evidence="1" id="KW-0479">Metal-binding</keyword>
<dbReference type="GO" id="GO:0019825">
    <property type="term" value="F:oxygen binding"/>
    <property type="evidence" value="ECO:0007669"/>
    <property type="project" value="InterPro"/>
</dbReference>
<gene>
    <name evidence="3" type="ORF">DME_LOCUS7536</name>
</gene>
<evidence type="ECO:0000313" key="6">
    <source>
        <dbReference type="WBParaSite" id="DME_0000353101-mRNA-1"/>
    </source>
</evidence>
<organism evidence="4 6">
    <name type="scientific">Dracunculus medinensis</name>
    <name type="common">Guinea worm</name>
    <dbReference type="NCBI Taxonomy" id="318479"/>
    <lineage>
        <taxon>Eukaryota</taxon>
        <taxon>Metazoa</taxon>
        <taxon>Ecdysozoa</taxon>
        <taxon>Nematoda</taxon>
        <taxon>Chromadorea</taxon>
        <taxon>Rhabditida</taxon>
        <taxon>Spirurina</taxon>
        <taxon>Dracunculoidea</taxon>
        <taxon>Dracunculidae</taxon>
        <taxon>Dracunculus</taxon>
    </lineage>
</organism>
<protein>
    <submittedName>
        <fullName evidence="6">GLOBIN domain-containing protein</fullName>
    </submittedName>
</protein>
<dbReference type="STRING" id="318479.A0A0N4U8Z1"/>
<keyword evidence="1" id="KW-0349">Heme</keyword>
<keyword evidence="1" id="KW-0813">Transport</keyword>
<dbReference type="AlphaFoldDB" id="A0A0N4U8Z1"/>
<accession>A0A0N4U8Z1</accession>
<dbReference type="PROSITE" id="PS01033">
    <property type="entry name" value="GLOBIN"/>
    <property type="match status" value="1"/>
</dbReference>
<name>A0A0N4U8Z1_DRAME</name>
<dbReference type="InterPro" id="IPR000971">
    <property type="entry name" value="Globin"/>
</dbReference>
<keyword evidence="1" id="KW-0561">Oxygen transport</keyword>
<dbReference type="Gene3D" id="1.10.490.10">
    <property type="entry name" value="Globins"/>
    <property type="match status" value="1"/>
</dbReference>
<dbReference type="SUPFAM" id="SSF46458">
    <property type="entry name" value="Globin-like"/>
    <property type="match status" value="1"/>
</dbReference>
<feature type="domain" description="Globin" evidence="2">
    <location>
        <begin position="45"/>
        <end position="182"/>
    </location>
</feature>
<reference evidence="6" key="1">
    <citation type="submission" date="2017-02" db="UniProtKB">
        <authorList>
            <consortium name="WormBaseParasite"/>
        </authorList>
    </citation>
    <scope>IDENTIFICATION</scope>
</reference>
<evidence type="ECO:0000256" key="1">
    <source>
        <dbReference type="RuleBase" id="RU000356"/>
    </source>
</evidence>
<dbReference type="Proteomes" id="UP000038040">
    <property type="component" value="Unplaced"/>
</dbReference>
<dbReference type="InterPro" id="IPR044399">
    <property type="entry name" value="Mb-like_M"/>
</dbReference>
<sequence>MIRHDATQSSSSKIRTSLLPTNSLLVPTNLRRCRSASPLSSRFPLLSKEQQALIKRSWQKVPRAVVGNSICAHMTTRNEDMRPVFGGDLNSIQRHARHFVGLLQCAIDNIADLEQALQPWLDLIGQGHNGFAIRSSDWDALGEAIVDAVTKWISPGKGHKETVKAWMLFTCFLSDCLGAASRAGIHNTSSIPRLQLITLMVSGPPSQLKNQS</sequence>
<evidence type="ECO:0000313" key="4">
    <source>
        <dbReference type="Proteomes" id="UP000038040"/>
    </source>
</evidence>
<dbReference type="InterPro" id="IPR009050">
    <property type="entry name" value="Globin-like_sf"/>
</dbReference>
<evidence type="ECO:0000259" key="2">
    <source>
        <dbReference type="PROSITE" id="PS01033"/>
    </source>
</evidence>
<dbReference type="InterPro" id="IPR012292">
    <property type="entry name" value="Globin/Proto"/>
</dbReference>
<dbReference type="WBParaSite" id="DME_0000353101-mRNA-1">
    <property type="protein sequence ID" value="DME_0000353101-mRNA-1"/>
    <property type="gene ID" value="DME_0000353101"/>
</dbReference>